<accession>A0ABU3C3H3</accession>
<feature type="compositionally biased region" description="Polar residues" evidence="1">
    <location>
        <begin position="93"/>
        <end position="104"/>
    </location>
</feature>
<dbReference type="RefSeq" id="WP_311654004.1">
    <property type="nucleotide sequence ID" value="NZ_JAVRIB010000018.1"/>
</dbReference>
<keyword evidence="3" id="KW-1185">Reference proteome</keyword>
<dbReference type="Proteomes" id="UP001251857">
    <property type="component" value="Unassembled WGS sequence"/>
</dbReference>
<evidence type="ECO:0000256" key="1">
    <source>
        <dbReference type="SAM" id="MobiDB-lite"/>
    </source>
</evidence>
<gene>
    <name evidence="2" type="ORF">RM532_14230</name>
</gene>
<sequence>MTMLSCLHGHWRLLAILVLAISLLSGTWPELEIHHHADVGSSMVATADHHHDQADTWGDRDGLHVHACACAAHCSAVPTTVATITTRSATVSGTNQTRNLTTGVSEPPFRPPIA</sequence>
<feature type="region of interest" description="Disordered" evidence="1">
    <location>
        <begin position="92"/>
        <end position="114"/>
    </location>
</feature>
<proteinExistence type="predicted"/>
<dbReference type="EMBL" id="JAVRIB010000018">
    <property type="protein sequence ID" value="MDT0636108.1"/>
    <property type="molecule type" value="Genomic_DNA"/>
</dbReference>
<comment type="caution">
    <text evidence="2">The sequence shown here is derived from an EMBL/GenBank/DDBJ whole genome shotgun (WGS) entry which is preliminary data.</text>
</comment>
<organism evidence="2 3">
    <name type="scientific">Spectribacter hydrogenoxidans</name>
    <dbReference type="NCBI Taxonomy" id="3075608"/>
    <lineage>
        <taxon>Bacteria</taxon>
        <taxon>Pseudomonadati</taxon>
        <taxon>Pseudomonadota</taxon>
        <taxon>Gammaproteobacteria</taxon>
        <taxon>Salinisphaerales</taxon>
        <taxon>Salinisphaeraceae</taxon>
        <taxon>Spectribacter</taxon>
    </lineage>
</organism>
<reference evidence="2 3" key="1">
    <citation type="submission" date="2023-09" db="EMBL/GenBank/DDBJ databases">
        <authorList>
            <person name="Rey-Velasco X."/>
        </authorList>
    </citation>
    <scope>NUCLEOTIDE SEQUENCE [LARGE SCALE GENOMIC DNA]</scope>
    <source>
        <strain evidence="2 3">W335</strain>
    </source>
</reference>
<evidence type="ECO:0008006" key="4">
    <source>
        <dbReference type="Google" id="ProtNLM"/>
    </source>
</evidence>
<name>A0ABU3C3H3_9GAMM</name>
<evidence type="ECO:0000313" key="3">
    <source>
        <dbReference type="Proteomes" id="UP001251857"/>
    </source>
</evidence>
<protein>
    <recommendedName>
        <fullName evidence="4">Secreted protein</fullName>
    </recommendedName>
</protein>
<evidence type="ECO:0000313" key="2">
    <source>
        <dbReference type="EMBL" id="MDT0636108.1"/>
    </source>
</evidence>